<comment type="caution">
    <text evidence="2">The sequence shown here is derived from an EMBL/GenBank/DDBJ whole genome shotgun (WGS) entry which is preliminary data.</text>
</comment>
<dbReference type="EMBL" id="PNYB01000006">
    <property type="protein sequence ID" value="PMS25625.1"/>
    <property type="molecule type" value="Genomic_DNA"/>
</dbReference>
<sequence>MRFTFDWSQTMTSPAIGHPGEAGHAGYAAFAAMADIANQTFDGFERLARLNLQTMKTTLAEQHGTAIEAVDGRTFDWVFTLPVMGAQAGFKKLLAYWQHVHSIAIETASNNVGAGWEGFTEWSRWFTWAPVSSTRTRLGASLVLSAQDAGLPVPVAADAPEAARPGGKKRSVDIVDSAGHVVSSVKQ</sequence>
<dbReference type="AlphaFoldDB" id="A0A2N7W8A4"/>
<protein>
    <recommendedName>
        <fullName evidence="1">Phasin domain-containing protein</fullName>
    </recommendedName>
</protein>
<proteinExistence type="predicted"/>
<organism evidence="2 3">
    <name type="scientific">Trinickia soli</name>
    <dbReference type="NCBI Taxonomy" id="380675"/>
    <lineage>
        <taxon>Bacteria</taxon>
        <taxon>Pseudomonadati</taxon>
        <taxon>Pseudomonadota</taxon>
        <taxon>Betaproteobacteria</taxon>
        <taxon>Burkholderiales</taxon>
        <taxon>Burkholderiaceae</taxon>
        <taxon>Trinickia</taxon>
    </lineage>
</organism>
<dbReference type="Pfam" id="PF09361">
    <property type="entry name" value="Phasin_2"/>
    <property type="match status" value="1"/>
</dbReference>
<keyword evidence="3" id="KW-1185">Reference proteome</keyword>
<dbReference type="Proteomes" id="UP000235347">
    <property type="component" value="Unassembled WGS sequence"/>
</dbReference>
<accession>A0A2N7W8A4</accession>
<dbReference type="InterPro" id="IPR018968">
    <property type="entry name" value="Phasin"/>
</dbReference>
<feature type="domain" description="Phasin" evidence="1">
    <location>
        <begin position="28"/>
        <end position="109"/>
    </location>
</feature>
<reference evidence="2 3" key="1">
    <citation type="submission" date="2018-01" db="EMBL/GenBank/DDBJ databases">
        <title>Whole genome analyses suggest that Burkholderia sensu lato contains two further novel genera in the rhizoxinica-symbiotica group Mycetohabitans gen. nov., and Trinickia gen. nov.: implications for the evolution of diazotrophy and nodulation in the Burkholderiaceae.</title>
        <authorList>
            <person name="Estrada-de los Santos P."/>
            <person name="Palmer M."/>
            <person name="Chavez-Ramirez B."/>
            <person name="Beukes C."/>
            <person name="Steenkamp E.T."/>
            <person name="Hirsch A.M."/>
            <person name="Manyaka P."/>
            <person name="Maluk M."/>
            <person name="Lafos M."/>
            <person name="Crook M."/>
            <person name="Gross E."/>
            <person name="Simon M.F."/>
            <person name="Bueno dos Reis Junior F."/>
            <person name="Poole P.S."/>
            <person name="Venter S.N."/>
            <person name="James E.K."/>
        </authorList>
    </citation>
    <scope>NUCLEOTIDE SEQUENCE [LARGE SCALE GENOMIC DNA]</scope>
    <source>
        <strain evidence="2 3">GP25-8</strain>
    </source>
</reference>
<evidence type="ECO:0000259" key="1">
    <source>
        <dbReference type="Pfam" id="PF09361"/>
    </source>
</evidence>
<name>A0A2N7W8A4_9BURK</name>
<gene>
    <name evidence="2" type="ORF">C0Z19_08625</name>
</gene>
<evidence type="ECO:0000313" key="3">
    <source>
        <dbReference type="Proteomes" id="UP000235347"/>
    </source>
</evidence>
<evidence type="ECO:0000313" key="2">
    <source>
        <dbReference type="EMBL" id="PMS25625.1"/>
    </source>
</evidence>